<dbReference type="InterPro" id="IPR029052">
    <property type="entry name" value="Metallo-depent_PP-like"/>
</dbReference>
<sequence length="598" mass="67168">MTELTYREKGFLAFFLTPLFSKLLPTSKVHHFFTLLKAGTILSFAFVISALSSWQYIVIAPVLIIIFIYLLFASLIHLRGIPQSHTHIALSDIELMPGVSEAHHNNSNNSVAWNEFEVDEDDYNDSNAHGELNDINSKPTFRDPRALSRGNNRLANAVDNVKRTAKNLVSIGWYRKQLALSRDDIVRSPKTSIFLMILVLVFAIVVPLALDRVCVCSHPMTISVRLTRSTYCSNDEICHLYLTLPEDPSHSMILQYHTRDFPSDFCVTVQSPSGENTTVGRSFIQPMDSIIKEESRYVSTHYLDNLQPNTIYSLSVCYNKGKVCSPIHKFRTLPIDNDTPVRFVVGGDIQLNKDARDLAAEAIKKRFSPLHFVVIGGDVAYAEGVPACYQRWDEKLAFLISNFGNTSEGLMLPFLFAIGNHEAGAFFQPRSSVPFFFRYTSFTAKDAHSSPQTRSSYHMHQLSSFGSLAILDSCVISCWGPQSTWLDDQWSSTKDNITNRVVIYHSPIYPAGSQPLTAKIPSMGQSTITKIFDKYNVSLVLENHEHIFKRTKPLRNGKVDEENGTVYVGGGAFGIGSRTKPGNTTNLPWFLEKRSLTK</sequence>
<dbReference type="PANTHER" id="PTHR22953">
    <property type="entry name" value="ACID PHOSPHATASE RELATED"/>
    <property type="match status" value="1"/>
</dbReference>
<keyword evidence="2" id="KW-0472">Membrane</keyword>
<dbReference type="PANTHER" id="PTHR22953:SF104">
    <property type="entry name" value="CALCINEURIN-LIKE PHOSPHOESTERASE DOMAIN-CONTAINING PROTEIN"/>
    <property type="match status" value="1"/>
</dbReference>
<evidence type="ECO:0000259" key="3">
    <source>
        <dbReference type="Pfam" id="PF16656"/>
    </source>
</evidence>
<evidence type="ECO:0000256" key="2">
    <source>
        <dbReference type="SAM" id="Phobius"/>
    </source>
</evidence>
<keyword evidence="5" id="KW-1185">Reference proteome</keyword>
<evidence type="ECO:0000313" key="5">
    <source>
        <dbReference type="Proteomes" id="UP000001396"/>
    </source>
</evidence>
<name>D3BQW1_HETP5</name>
<proteinExistence type="predicted"/>
<dbReference type="SUPFAM" id="SSF56300">
    <property type="entry name" value="Metallo-dependent phosphatases"/>
    <property type="match status" value="1"/>
</dbReference>
<dbReference type="InterPro" id="IPR008963">
    <property type="entry name" value="Purple_acid_Pase-like_N"/>
</dbReference>
<dbReference type="AlphaFoldDB" id="D3BQW1"/>
<dbReference type="RefSeq" id="XP_020428663.1">
    <property type="nucleotide sequence ID" value="XM_020581078.1"/>
</dbReference>
<dbReference type="SUPFAM" id="SSF49363">
    <property type="entry name" value="Purple acid phosphatase, N-terminal domain"/>
    <property type="match status" value="1"/>
</dbReference>
<dbReference type="GO" id="GO:0046872">
    <property type="term" value="F:metal ion binding"/>
    <property type="evidence" value="ECO:0007669"/>
    <property type="project" value="InterPro"/>
</dbReference>
<evidence type="ECO:0000256" key="1">
    <source>
        <dbReference type="ARBA" id="ARBA00022729"/>
    </source>
</evidence>
<dbReference type="InterPro" id="IPR015914">
    <property type="entry name" value="PAPs_N"/>
</dbReference>
<feature type="transmembrane region" description="Helical" evidence="2">
    <location>
        <begin position="57"/>
        <end position="78"/>
    </location>
</feature>
<dbReference type="InterPro" id="IPR039331">
    <property type="entry name" value="PAPs-like"/>
</dbReference>
<dbReference type="STRING" id="670386.D3BQW1"/>
<accession>D3BQW1</accession>
<dbReference type="EMBL" id="ADBJ01000047">
    <property type="protein sequence ID" value="EFA76531.1"/>
    <property type="molecule type" value="Genomic_DNA"/>
</dbReference>
<keyword evidence="1" id="KW-0732">Signal</keyword>
<dbReference type="Pfam" id="PF16656">
    <property type="entry name" value="Pur_ac_phosph_N"/>
    <property type="match status" value="1"/>
</dbReference>
<gene>
    <name evidence="4" type="ORF">PPL_10299</name>
</gene>
<dbReference type="InParanoid" id="D3BQW1"/>
<organism evidence="4 5">
    <name type="scientific">Heterostelium pallidum (strain ATCC 26659 / Pp 5 / PN500)</name>
    <name type="common">Cellular slime mold</name>
    <name type="synonym">Polysphondylium pallidum</name>
    <dbReference type="NCBI Taxonomy" id="670386"/>
    <lineage>
        <taxon>Eukaryota</taxon>
        <taxon>Amoebozoa</taxon>
        <taxon>Evosea</taxon>
        <taxon>Eumycetozoa</taxon>
        <taxon>Dictyostelia</taxon>
        <taxon>Acytosteliales</taxon>
        <taxon>Acytosteliaceae</taxon>
        <taxon>Heterostelium</taxon>
    </lineage>
</organism>
<keyword evidence="2" id="KW-0812">Transmembrane</keyword>
<protein>
    <recommendedName>
        <fullName evidence="3">Purple acid phosphatase N-terminal domain-containing protein</fullName>
    </recommendedName>
</protein>
<dbReference type="GO" id="GO:0003993">
    <property type="term" value="F:acid phosphatase activity"/>
    <property type="evidence" value="ECO:0007669"/>
    <property type="project" value="InterPro"/>
</dbReference>
<feature type="transmembrane region" description="Helical" evidence="2">
    <location>
        <begin position="32"/>
        <end position="51"/>
    </location>
</feature>
<feature type="transmembrane region" description="Helical" evidence="2">
    <location>
        <begin position="192"/>
        <end position="210"/>
    </location>
</feature>
<reference evidence="4 5" key="1">
    <citation type="journal article" date="2011" name="Genome Res.">
        <title>Phylogeny-wide analysis of social amoeba genomes highlights ancient origins for complex intercellular communication.</title>
        <authorList>
            <person name="Heidel A.J."/>
            <person name="Lawal H.M."/>
            <person name="Felder M."/>
            <person name="Schilde C."/>
            <person name="Helps N.R."/>
            <person name="Tunggal B."/>
            <person name="Rivero F."/>
            <person name="John U."/>
            <person name="Schleicher M."/>
            <person name="Eichinger L."/>
            <person name="Platzer M."/>
            <person name="Noegel A.A."/>
            <person name="Schaap P."/>
            <person name="Gloeckner G."/>
        </authorList>
    </citation>
    <scope>NUCLEOTIDE SEQUENCE [LARGE SCALE GENOMIC DNA]</scope>
    <source>
        <strain evidence="5">ATCC 26659 / Pp 5 / PN500</strain>
    </source>
</reference>
<feature type="domain" description="Purple acid phosphatase N-terminal" evidence="3">
    <location>
        <begin position="238"/>
        <end position="332"/>
    </location>
</feature>
<keyword evidence="2" id="KW-1133">Transmembrane helix</keyword>
<dbReference type="OMA" id="ENHEHIF"/>
<dbReference type="GeneID" id="31365770"/>
<comment type="caution">
    <text evidence="4">The sequence shown here is derived from an EMBL/GenBank/DDBJ whole genome shotgun (WGS) entry which is preliminary data.</text>
</comment>
<dbReference type="Gene3D" id="3.60.21.10">
    <property type="match status" value="1"/>
</dbReference>
<dbReference type="Proteomes" id="UP000001396">
    <property type="component" value="Unassembled WGS sequence"/>
</dbReference>
<evidence type="ECO:0000313" key="4">
    <source>
        <dbReference type="EMBL" id="EFA76531.1"/>
    </source>
</evidence>